<dbReference type="GO" id="GO:0016829">
    <property type="term" value="F:lyase activity"/>
    <property type="evidence" value="ECO:0007669"/>
    <property type="project" value="UniProtKB-KW"/>
</dbReference>
<dbReference type="RefSeq" id="WP_183167640.1">
    <property type="nucleotide sequence ID" value="NZ_JACHXI010000020.1"/>
</dbReference>
<dbReference type="InterPro" id="IPR020578">
    <property type="entry name" value="Aminotrans_V_PyrdxlP_BS"/>
</dbReference>
<dbReference type="PROSITE" id="PS51318">
    <property type="entry name" value="TAT"/>
    <property type="match status" value="1"/>
</dbReference>
<dbReference type="InterPro" id="IPR006311">
    <property type="entry name" value="TAT_signal"/>
</dbReference>
<keyword evidence="6" id="KW-0732">Signal</keyword>
<dbReference type="Gene3D" id="3.90.1150.10">
    <property type="entry name" value="Aspartate Aminotransferase, domain 1"/>
    <property type="match status" value="1"/>
</dbReference>
<dbReference type="GO" id="GO:0031071">
    <property type="term" value="F:cysteine desulfurase activity"/>
    <property type="evidence" value="ECO:0007669"/>
    <property type="project" value="UniProtKB-EC"/>
</dbReference>
<feature type="signal peptide" evidence="6">
    <location>
        <begin position="1"/>
        <end position="24"/>
    </location>
</feature>
<dbReference type="PANTHER" id="PTHR43586">
    <property type="entry name" value="CYSTEINE DESULFURASE"/>
    <property type="match status" value="1"/>
</dbReference>
<keyword evidence="8" id="KW-0456">Lyase</keyword>
<comment type="cofactor">
    <cofactor evidence="1 5">
        <name>pyridoxal 5'-phosphate</name>
        <dbReference type="ChEBI" id="CHEBI:597326"/>
    </cofactor>
</comment>
<proteinExistence type="inferred from homology"/>
<comment type="similarity">
    <text evidence="2">Belongs to the class-V pyridoxal-phosphate-dependent aminotransferase family. Csd subfamily.</text>
</comment>
<dbReference type="PROSITE" id="PS00595">
    <property type="entry name" value="AA_TRANSFER_CLASS_5"/>
    <property type="match status" value="1"/>
</dbReference>
<evidence type="ECO:0000313" key="8">
    <source>
        <dbReference type="EMBL" id="MBB3104794.1"/>
    </source>
</evidence>
<feature type="domain" description="Aminotransferase class V" evidence="7">
    <location>
        <begin position="62"/>
        <end position="390"/>
    </location>
</feature>
<organism evidence="8 9">
    <name type="scientific">Azomonas macrocytogenes</name>
    <name type="common">Azotobacter macrocytogenes</name>
    <dbReference type="NCBI Taxonomy" id="69962"/>
    <lineage>
        <taxon>Bacteria</taxon>
        <taxon>Pseudomonadati</taxon>
        <taxon>Pseudomonadota</taxon>
        <taxon>Gammaproteobacteria</taxon>
        <taxon>Pseudomonadales</taxon>
        <taxon>Pseudomonadaceae</taxon>
        <taxon>Azomonas</taxon>
    </lineage>
</organism>
<comment type="catalytic activity">
    <reaction evidence="4">
        <text>(sulfur carrier)-H + L-cysteine = (sulfur carrier)-SH + L-alanine</text>
        <dbReference type="Rhea" id="RHEA:43892"/>
        <dbReference type="Rhea" id="RHEA-COMP:14737"/>
        <dbReference type="Rhea" id="RHEA-COMP:14739"/>
        <dbReference type="ChEBI" id="CHEBI:29917"/>
        <dbReference type="ChEBI" id="CHEBI:35235"/>
        <dbReference type="ChEBI" id="CHEBI:57972"/>
        <dbReference type="ChEBI" id="CHEBI:64428"/>
        <dbReference type="EC" id="2.8.1.7"/>
    </reaction>
</comment>
<feature type="chain" id="PRO_5032749266" evidence="6">
    <location>
        <begin position="25"/>
        <end position="429"/>
    </location>
</feature>
<keyword evidence="3" id="KW-0663">Pyridoxal phosphate</keyword>
<dbReference type="InterPro" id="IPR015422">
    <property type="entry name" value="PyrdxlP-dep_Trfase_small"/>
</dbReference>
<evidence type="ECO:0000256" key="1">
    <source>
        <dbReference type="ARBA" id="ARBA00001933"/>
    </source>
</evidence>
<comment type="caution">
    <text evidence="8">The sequence shown here is derived from an EMBL/GenBank/DDBJ whole genome shotgun (WGS) entry which is preliminary data.</text>
</comment>
<dbReference type="InterPro" id="IPR015424">
    <property type="entry name" value="PyrdxlP-dep_Trfase"/>
</dbReference>
<dbReference type="InterPro" id="IPR015421">
    <property type="entry name" value="PyrdxlP-dep_Trfase_major"/>
</dbReference>
<dbReference type="EMBL" id="JACHXI010000020">
    <property type="protein sequence ID" value="MBB3104794.1"/>
    <property type="molecule type" value="Genomic_DNA"/>
</dbReference>
<reference evidence="8 9" key="1">
    <citation type="submission" date="2020-08" db="EMBL/GenBank/DDBJ databases">
        <title>Genomic Encyclopedia of Type Strains, Phase III (KMG-III): the genomes of soil and plant-associated and newly described type strains.</title>
        <authorList>
            <person name="Whitman W."/>
        </authorList>
    </citation>
    <scope>NUCLEOTIDE SEQUENCE [LARGE SCALE GENOMIC DNA]</scope>
    <source>
        <strain evidence="8 9">CECT 4462</strain>
    </source>
</reference>
<dbReference type="Gene3D" id="3.40.640.10">
    <property type="entry name" value="Type I PLP-dependent aspartate aminotransferase-like (Major domain)"/>
    <property type="match status" value="1"/>
</dbReference>
<sequence length="429" mass="48052">MSDRRTFLKQAGIFTASLPLTSLAAAPATTQTSRTTDNKWVKLRDLFQLDWSYAHFANFLITSHPKPVRDAIESYRAQLDTNPGLVMDYERQTVWNLDDEVRSWAGRYLDVKPGQIALTGSTTQGLSLVYTGIHIKQGQEILTSTHEHSSAYEAMEFRTQSDGTQVRKIPLFKNAYQVSADEVLDDIKRNIRPNTRVLGLTWVHSSSGVKLPIGEIGQLVRELNRNRDADDRILFCVDGVHGFGIENATFADFNCDFFISGTHKWLFGARGTGIICAASEEMKDISPTFATFSPGNNFAGLMSPGGYHAFEHRWAVSKAFELHLQLGKGDVQERIHSLNSYCKQRLQELKNIELVTPLSPELSSGFTFFRVKDVDQEEVGAYLVDNKIIADAVLRDAGQVTRMAPSLLNNEAEVDRVIDLLARKYKPTS</sequence>
<evidence type="ECO:0000256" key="6">
    <source>
        <dbReference type="SAM" id="SignalP"/>
    </source>
</evidence>
<evidence type="ECO:0000256" key="3">
    <source>
        <dbReference type="ARBA" id="ARBA00022898"/>
    </source>
</evidence>
<protein>
    <submittedName>
        <fullName evidence="8">Selenocysteine lyase/cysteine desulfurase</fullName>
    </submittedName>
</protein>
<dbReference type="PANTHER" id="PTHR43586:SF8">
    <property type="entry name" value="CYSTEINE DESULFURASE 1, CHLOROPLASTIC"/>
    <property type="match status" value="1"/>
</dbReference>
<dbReference type="InterPro" id="IPR000192">
    <property type="entry name" value="Aminotrans_V_dom"/>
</dbReference>
<dbReference type="AlphaFoldDB" id="A0A839T998"/>
<accession>A0A839T998</accession>
<name>A0A839T998_AZOMA</name>
<gene>
    <name evidence="8" type="ORF">FHR87_003220</name>
</gene>
<dbReference type="SUPFAM" id="SSF53383">
    <property type="entry name" value="PLP-dependent transferases"/>
    <property type="match status" value="1"/>
</dbReference>
<dbReference type="Proteomes" id="UP000549250">
    <property type="component" value="Unassembled WGS sequence"/>
</dbReference>
<evidence type="ECO:0000256" key="2">
    <source>
        <dbReference type="ARBA" id="ARBA00010447"/>
    </source>
</evidence>
<evidence type="ECO:0000313" key="9">
    <source>
        <dbReference type="Proteomes" id="UP000549250"/>
    </source>
</evidence>
<dbReference type="Pfam" id="PF00266">
    <property type="entry name" value="Aminotran_5"/>
    <property type="match status" value="1"/>
</dbReference>
<evidence type="ECO:0000256" key="5">
    <source>
        <dbReference type="RuleBase" id="RU004504"/>
    </source>
</evidence>
<keyword evidence="9" id="KW-1185">Reference proteome</keyword>
<evidence type="ECO:0000256" key="4">
    <source>
        <dbReference type="ARBA" id="ARBA00050776"/>
    </source>
</evidence>
<evidence type="ECO:0000259" key="7">
    <source>
        <dbReference type="Pfam" id="PF00266"/>
    </source>
</evidence>